<protein>
    <submittedName>
        <fullName evidence="1">TFIIB zinc-binding</fullName>
    </submittedName>
</protein>
<evidence type="ECO:0000313" key="1">
    <source>
        <dbReference type="EMBL" id="DAF97346.1"/>
    </source>
</evidence>
<organism evidence="1">
    <name type="scientific">Myoviridae sp. ctGgs6</name>
    <dbReference type="NCBI Taxonomy" id="2825072"/>
    <lineage>
        <taxon>Viruses</taxon>
        <taxon>Duplodnaviria</taxon>
        <taxon>Heunggongvirae</taxon>
        <taxon>Uroviricota</taxon>
        <taxon>Caudoviricetes</taxon>
    </lineage>
</organism>
<reference evidence="1" key="1">
    <citation type="journal article" date="2021" name="Proc. Natl. Acad. Sci. U.S.A.">
        <title>A Catalog of Tens of Thousands of Viruses from Human Metagenomes Reveals Hidden Associations with Chronic Diseases.</title>
        <authorList>
            <person name="Tisza M.J."/>
            <person name="Buck C.B."/>
        </authorList>
    </citation>
    <scope>NUCLEOTIDE SEQUENCE</scope>
    <source>
        <strain evidence="1">CtGgs6</strain>
    </source>
</reference>
<proteinExistence type="predicted"/>
<accession>A0A8S5USG3</accession>
<sequence>MHYRICPDCGAHLDPGEICDCLAEENAAGGAATPSTAE</sequence>
<dbReference type="EMBL" id="BK016132">
    <property type="protein sequence ID" value="DAF97346.1"/>
    <property type="molecule type" value="Genomic_DNA"/>
</dbReference>
<name>A0A8S5USG3_9CAUD</name>